<evidence type="ECO:0000313" key="4">
    <source>
        <dbReference type="EMBL" id="OSZ57107.1"/>
    </source>
</evidence>
<gene>
    <name evidence="4" type="ORF">OQI_29085</name>
</gene>
<dbReference type="PROSITE" id="PS51318">
    <property type="entry name" value="TAT"/>
    <property type="match status" value="1"/>
</dbReference>
<dbReference type="InterPro" id="IPR006311">
    <property type="entry name" value="TAT_signal"/>
</dbReference>
<dbReference type="PANTHER" id="PTHR46018:SF2">
    <property type="entry name" value="ZINC PHOSPHODIESTERASE ELAC PROTEIN 1"/>
    <property type="match status" value="1"/>
</dbReference>
<comment type="caution">
    <text evidence="4">The sequence shown here is derived from an EMBL/GenBank/DDBJ whole genome shotgun (WGS) entry which is preliminary data.</text>
</comment>
<dbReference type="Proteomes" id="UP000194266">
    <property type="component" value="Unassembled WGS sequence"/>
</dbReference>
<dbReference type="Pfam" id="PF00753">
    <property type="entry name" value="Lactamase_B"/>
    <property type="match status" value="1"/>
</dbReference>
<evidence type="ECO:0000313" key="5">
    <source>
        <dbReference type="Proteomes" id="UP000194266"/>
    </source>
</evidence>
<keyword evidence="1" id="KW-0255">Endonuclease</keyword>
<evidence type="ECO:0000256" key="2">
    <source>
        <dbReference type="ARBA" id="ARBA00022801"/>
    </source>
</evidence>
<protein>
    <recommendedName>
        <fullName evidence="3">Metallo-beta-lactamase domain-containing protein</fullName>
    </recommendedName>
</protein>
<dbReference type="CDD" id="cd07719">
    <property type="entry name" value="arylsulfatase_AtsA-like_MBL-fold"/>
    <property type="match status" value="1"/>
</dbReference>
<feature type="domain" description="Metallo-beta-lactamase" evidence="3">
    <location>
        <begin position="90"/>
        <end position="324"/>
    </location>
</feature>
<reference evidence="4 5" key="1">
    <citation type="submission" date="2016-12" db="EMBL/GenBank/DDBJ databases">
        <title>Genome Mining:The Detection of Biosynthetic Gene Clusters to Aid in the Expression of Curamycin A produced by Streptomyces sp. strain CZA14.</title>
        <authorList>
            <person name="Durrell K.A."/>
            <person name="Kirby B.M."/>
            <person name="Khan W."/>
            <person name="Mthethwa T."/>
            <person name="Le Roes-Hill M."/>
        </authorList>
    </citation>
    <scope>NUCLEOTIDE SEQUENCE [LARGE SCALE GENOMIC DNA]</scope>
    <source>
        <strain evidence="4 5">CZA14</strain>
    </source>
</reference>
<dbReference type="Gene3D" id="3.60.15.10">
    <property type="entry name" value="Ribonuclease Z/Hydroxyacylglutathione hydrolase-like"/>
    <property type="match status" value="1"/>
</dbReference>
<keyword evidence="2" id="KW-0378">Hydrolase</keyword>
<dbReference type="InterPro" id="IPR044094">
    <property type="entry name" value="AtsA-like_MBL-fold"/>
</dbReference>
<evidence type="ECO:0000259" key="3">
    <source>
        <dbReference type="SMART" id="SM00849"/>
    </source>
</evidence>
<accession>A0ABX3YBD1</accession>
<sequence length="397" mass="42068">MTAGRDSFCRRGSTACPQPVRHLVIWGSAMPESVASPTRRTVLRTAAAAGGLSAAALSLRPTPAAAGGSRTELVLLGTSGGPVPMSGRAGISSALVVDGRVYLVDCGPGTFGRYAQAALAAEQLEAVFLTHLHSDHLADLYPLLWLRFGGFQALGGPVQVYGPGSAGELPKVWPAGRAVDTVSPASPAPGTAELLRRHIEGTAYDINVRMRSEGWPDIRELIVPHDIRFRMPRGAGPDRLMAPPMKPFEVMRDERVRVTAVLVEHPPVFPSFAFRFDTADGSVVFSGDTAPCGNVERLACGADVLVHEVMDLATLKRGGLRPAQLRHMEISHTDAGRLGPLAERAGAGTLVLSHLVPGAVGLVPDSAWHAKAQRGYSGRVVVGRDLARLPVRRARRG</sequence>
<dbReference type="SMART" id="SM00849">
    <property type="entry name" value="Lactamase_B"/>
    <property type="match status" value="1"/>
</dbReference>
<dbReference type="InterPro" id="IPR001279">
    <property type="entry name" value="Metallo-B-lactamas"/>
</dbReference>
<dbReference type="InterPro" id="IPR036866">
    <property type="entry name" value="RibonucZ/Hydroxyglut_hydro"/>
</dbReference>
<dbReference type="EMBL" id="MRYD01000221">
    <property type="protein sequence ID" value="OSZ57107.1"/>
    <property type="molecule type" value="Genomic_DNA"/>
</dbReference>
<keyword evidence="1" id="KW-0540">Nuclease</keyword>
<dbReference type="SUPFAM" id="SSF56281">
    <property type="entry name" value="Metallo-hydrolase/oxidoreductase"/>
    <property type="match status" value="1"/>
</dbReference>
<organism evidence="4 5">
    <name type="scientific">Streptomyces pharetrae CZA14</name>
    <dbReference type="NCBI Taxonomy" id="1144883"/>
    <lineage>
        <taxon>Bacteria</taxon>
        <taxon>Bacillati</taxon>
        <taxon>Actinomycetota</taxon>
        <taxon>Actinomycetes</taxon>
        <taxon>Kitasatosporales</taxon>
        <taxon>Streptomycetaceae</taxon>
        <taxon>Streptomyces</taxon>
    </lineage>
</organism>
<name>A0ABX3YBD1_9ACTN</name>
<evidence type="ECO:0000256" key="1">
    <source>
        <dbReference type="ARBA" id="ARBA00022759"/>
    </source>
</evidence>
<dbReference type="PANTHER" id="PTHR46018">
    <property type="entry name" value="ZINC PHOSPHODIESTERASE ELAC PROTEIN 1"/>
    <property type="match status" value="1"/>
</dbReference>
<proteinExistence type="predicted"/>
<keyword evidence="5" id="KW-1185">Reference proteome</keyword>